<evidence type="ECO:0000259" key="4">
    <source>
        <dbReference type="Pfam" id="PF01420"/>
    </source>
</evidence>
<keyword evidence="6" id="KW-1185">Reference proteome</keyword>
<dbReference type="Pfam" id="PF01420">
    <property type="entry name" value="Methylase_S"/>
    <property type="match status" value="2"/>
</dbReference>
<gene>
    <name evidence="5" type="ORF">E5Z56_08815</name>
</gene>
<evidence type="ECO:0000313" key="5">
    <source>
        <dbReference type="EMBL" id="QCT07445.1"/>
    </source>
</evidence>
<organism evidence="5 6">
    <name type="scientific">Ruminococcus bovis</name>
    <dbReference type="NCBI Taxonomy" id="2564099"/>
    <lineage>
        <taxon>Bacteria</taxon>
        <taxon>Bacillati</taxon>
        <taxon>Bacillota</taxon>
        <taxon>Clostridia</taxon>
        <taxon>Eubacteriales</taxon>
        <taxon>Oscillospiraceae</taxon>
        <taxon>Ruminococcus</taxon>
    </lineage>
</organism>
<dbReference type="InterPro" id="IPR000055">
    <property type="entry name" value="Restrct_endonuc_typeI_TRD"/>
</dbReference>
<evidence type="ECO:0000313" key="6">
    <source>
        <dbReference type="Proteomes" id="UP000301475"/>
    </source>
</evidence>
<protein>
    <submittedName>
        <fullName evidence="5">Restriction endonuclease subunit S</fullName>
    </submittedName>
</protein>
<keyword evidence="5" id="KW-0255">Endonuclease</keyword>
<keyword evidence="5" id="KW-0378">Hydrolase</keyword>
<dbReference type="KEGG" id="ruj:E5Z56_08815"/>
<feature type="domain" description="Type I restriction modification DNA specificity" evidence="4">
    <location>
        <begin position="1"/>
        <end position="178"/>
    </location>
</feature>
<evidence type="ECO:0000256" key="1">
    <source>
        <dbReference type="ARBA" id="ARBA00010923"/>
    </source>
</evidence>
<dbReference type="GO" id="GO:0003677">
    <property type="term" value="F:DNA binding"/>
    <property type="evidence" value="ECO:0007669"/>
    <property type="project" value="UniProtKB-KW"/>
</dbReference>
<dbReference type="InterPro" id="IPR052021">
    <property type="entry name" value="Type-I_RS_S_subunit"/>
</dbReference>
<dbReference type="CDD" id="cd17260">
    <property type="entry name" value="RMtype1_S_EcoEI-TRD1-CR1_like"/>
    <property type="match status" value="1"/>
</dbReference>
<dbReference type="REBASE" id="341870">
    <property type="entry name" value="S3.Rsp7A12ORF8795P"/>
</dbReference>
<keyword evidence="5" id="KW-0540">Nuclease</keyword>
<dbReference type="GO" id="GO:0004519">
    <property type="term" value="F:endonuclease activity"/>
    <property type="evidence" value="ECO:0007669"/>
    <property type="project" value="UniProtKB-KW"/>
</dbReference>
<comment type="similarity">
    <text evidence="1">Belongs to the type-I restriction system S methylase family.</text>
</comment>
<dbReference type="AlphaFoldDB" id="A0A4P8XWD3"/>
<dbReference type="PANTHER" id="PTHR30408:SF13">
    <property type="entry name" value="TYPE I RESTRICTION ENZYME HINDI SPECIFICITY SUBUNIT"/>
    <property type="match status" value="1"/>
</dbReference>
<evidence type="ECO:0000256" key="2">
    <source>
        <dbReference type="ARBA" id="ARBA00022747"/>
    </source>
</evidence>
<dbReference type="Gene3D" id="3.90.220.20">
    <property type="entry name" value="DNA methylase specificity domains"/>
    <property type="match status" value="2"/>
</dbReference>
<name>A0A4P8XWD3_9FIRM</name>
<keyword evidence="3" id="KW-0238">DNA-binding</keyword>
<feature type="domain" description="Type I restriction modification DNA specificity" evidence="4">
    <location>
        <begin position="199"/>
        <end position="349"/>
    </location>
</feature>
<reference evidence="5 6" key="1">
    <citation type="submission" date="2019-04" db="EMBL/GenBank/DDBJ databases">
        <authorList>
            <person name="Embree M."/>
            <person name="Gaffney J.R."/>
        </authorList>
    </citation>
    <scope>NUCLEOTIDE SEQUENCE [LARGE SCALE GENOMIC DNA]</scope>
    <source>
        <strain evidence="5 6">JE7A12</strain>
    </source>
</reference>
<dbReference type="InterPro" id="IPR044946">
    <property type="entry name" value="Restrct_endonuc_typeI_TRD_sf"/>
</dbReference>
<proteinExistence type="inferred from homology"/>
<dbReference type="RefSeq" id="WP_138157458.1">
    <property type="nucleotide sequence ID" value="NZ_CP039381.1"/>
</dbReference>
<dbReference type="SUPFAM" id="SSF116734">
    <property type="entry name" value="DNA methylase specificity domain"/>
    <property type="match status" value="2"/>
</dbReference>
<evidence type="ECO:0000256" key="3">
    <source>
        <dbReference type="ARBA" id="ARBA00023125"/>
    </source>
</evidence>
<accession>A0A4P8XWD3</accession>
<sequence length="404" mass="45385">MSNWTMKKLSEIVSFNPRETIKRGTLAKKIAMDNLVPFCRDVPSFEITEFNGGTKFRNGDTIMARITPCLENGKTAKINILGDNEVGFGSTEYIVFRAIEGLSNEDYVYYLVCSPIVRESAIKSMVGSSGRQRVQTDVLKNLEICVPDLETQDKIGLILKSIDDKITINKKINENLEQQAQAIFKSWFVDFEPFGGVVPDEMQLVPLQDLCEVVTKGTTPTTLGKSFSNQGINFIKAESILNNHSLDRGRFAYIDEETNSLLKRSIIKEGDIVFTIAGTLGRFALVDDTVLPANTNQAVAIIRANKTKLLPEYLYSFFLGNWHNDYYKKRVQQAVQANLSLTTIKSLPIAMLSNETTDNYNRLIIPIIQTMKTNEYENQHLGALRDTLLPKLMSGEIDVSEVKI</sequence>
<keyword evidence="2" id="KW-0680">Restriction system</keyword>
<dbReference type="Proteomes" id="UP000301475">
    <property type="component" value="Chromosome"/>
</dbReference>
<dbReference type="GO" id="GO:0009307">
    <property type="term" value="P:DNA restriction-modification system"/>
    <property type="evidence" value="ECO:0007669"/>
    <property type="project" value="UniProtKB-KW"/>
</dbReference>
<dbReference type="OrthoDB" id="9811611at2"/>
<dbReference type="EMBL" id="CP039381">
    <property type="protein sequence ID" value="QCT07445.1"/>
    <property type="molecule type" value="Genomic_DNA"/>
</dbReference>
<dbReference type="PANTHER" id="PTHR30408">
    <property type="entry name" value="TYPE-1 RESTRICTION ENZYME ECOKI SPECIFICITY PROTEIN"/>
    <property type="match status" value="1"/>
</dbReference>